<evidence type="ECO:0000313" key="1">
    <source>
        <dbReference type="EMBL" id="EGV97478.1"/>
    </source>
</evidence>
<evidence type="ECO:0000313" key="2">
    <source>
        <dbReference type="Proteomes" id="UP000001075"/>
    </source>
</evidence>
<proteinExistence type="predicted"/>
<name>G3H4D6_CRIGR</name>
<protein>
    <submittedName>
        <fullName evidence="1">Uncharacterized protein</fullName>
    </submittedName>
</protein>
<dbReference type="Proteomes" id="UP000001075">
    <property type="component" value="Unassembled WGS sequence"/>
</dbReference>
<dbReference type="AlphaFoldDB" id="G3H4D6"/>
<sequence>MTTTQIRNLLAFSQVTLVSSVFPKMGENPTMPAEYRGLQYCHAGRCGLDRSCHALGPAVNC</sequence>
<dbReference type="InParanoid" id="G3H4D6"/>
<reference evidence="2" key="1">
    <citation type="journal article" date="2011" name="Nat. Biotechnol.">
        <title>The genomic sequence of the Chinese hamster ovary (CHO)-K1 cell line.</title>
        <authorList>
            <person name="Xu X."/>
            <person name="Nagarajan H."/>
            <person name="Lewis N.E."/>
            <person name="Pan S."/>
            <person name="Cai Z."/>
            <person name="Liu X."/>
            <person name="Chen W."/>
            <person name="Xie M."/>
            <person name="Wang W."/>
            <person name="Hammond S."/>
            <person name="Andersen M.R."/>
            <person name="Neff N."/>
            <person name="Passarelli B."/>
            <person name="Koh W."/>
            <person name="Fan H.C."/>
            <person name="Wang J."/>
            <person name="Gui Y."/>
            <person name="Lee K.H."/>
            <person name="Betenbaugh M.J."/>
            <person name="Quake S.R."/>
            <person name="Famili I."/>
            <person name="Palsson B.O."/>
            <person name="Wang J."/>
        </authorList>
    </citation>
    <scope>NUCLEOTIDE SEQUENCE [LARGE SCALE GENOMIC DNA]</scope>
    <source>
        <strain evidence="2">CHO K1 cell line</strain>
    </source>
</reference>
<organism evidence="1 2">
    <name type="scientific">Cricetulus griseus</name>
    <name type="common">Chinese hamster</name>
    <name type="synonym">Cricetulus barabensis griseus</name>
    <dbReference type="NCBI Taxonomy" id="10029"/>
    <lineage>
        <taxon>Eukaryota</taxon>
        <taxon>Metazoa</taxon>
        <taxon>Chordata</taxon>
        <taxon>Craniata</taxon>
        <taxon>Vertebrata</taxon>
        <taxon>Euteleostomi</taxon>
        <taxon>Mammalia</taxon>
        <taxon>Eutheria</taxon>
        <taxon>Euarchontoglires</taxon>
        <taxon>Glires</taxon>
        <taxon>Rodentia</taxon>
        <taxon>Myomorpha</taxon>
        <taxon>Muroidea</taxon>
        <taxon>Cricetidae</taxon>
        <taxon>Cricetinae</taxon>
        <taxon>Cricetulus</taxon>
    </lineage>
</organism>
<dbReference type="EMBL" id="JH000137">
    <property type="protein sequence ID" value="EGV97478.1"/>
    <property type="molecule type" value="Genomic_DNA"/>
</dbReference>
<accession>G3H4D6</accession>
<gene>
    <name evidence="1" type="ORF">I79_005137</name>
</gene>